<organism evidence="1 2">
    <name type="scientific">Cohnella nanjingensis</name>
    <dbReference type="NCBI Taxonomy" id="1387779"/>
    <lineage>
        <taxon>Bacteria</taxon>
        <taxon>Bacillati</taxon>
        <taxon>Bacillota</taxon>
        <taxon>Bacilli</taxon>
        <taxon>Bacillales</taxon>
        <taxon>Paenibacillaceae</taxon>
        <taxon>Cohnella</taxon>
    </lineage>
</organism>
<reference evidence="1 2" key="1">
    <citation type="submission" date="2020-08" db="EMBL/GenBank/DDBJ databases">
        <title>Cohnella phylogeny.</title>
        <authorList>
            <person name="Dunlap C."/>
        </authorList>
    </citation>
    <scope>NUCLEOTIDE SEQUENCE [LARGE SCALE GENOMIC DNA]</scope>
    <source>
        <strain evidence="1 2">DSM 28246</strain>
    </source>
</reference>
<evidence type="ECO:0000313" key="1">
    <source>
        <dbReference type="EMBL" id="MBB6670071.1"/>
    </source>
</evidence>
<sequence>MLGDGALVGLSLPADDRLNPGEFHEPQDAFVVNRLVHLSDELDGMPPVAVNALYLGMKCLHVLRQLLVFLLPQTRLVANPFVIAGPLNSGNLSQKIFLKIA</sequence>
<proteinExistence type="predicted"/>
<evidence type="ECO:0000313" key="2">
    <source>
        <dbReference type="Proteomes" id="UP000547209"/>
    </source>
</evidence>
<comment type="caution">
    <text evidence="1">The sequence shown here is derived from an EMBL/GenBank/DDBJ whole genome shotgun (WGS) entry which is preliminary data.</text>
</comment>
<gene>
    <name evidence="1" type="ORF">H7C19_05160</name>
</gene>
<protein>
    <submittedName>
        <fullName evidence="1">Uncharacterized protein</fullName>
    </submittedName>
</protein>
<dbReference type="Proteomes" id="UP000547209">
    <property type="component" value="Unassembled WGS sequence"/>
</dbReference>
<dbReference type="AlphaFoldDB" id="A0A7X0RMG1"/>
<dbReference type="EMBL" id="JACJVP010000006">
    <property type="protein sequence ID" value="MBB6670071.1"/>
    <property type="molecule type" value="Genomic_DNA"/>
</dbReference>
<name>A0A7X0RMG1_9BACL</name>
<keyword evidence="2" id="KW-1185">Reference proteome</keyword>
<accession>A0A7X0RMG1</accession>